<dbReference type="Pfam" id="PF05929">
    <property type="entry name" value="Phage_GPO"/>
    <property type="match status" value="1"/>
</dbReference>
<evidence type="ECO:0000313" key="3">
    <source>
        <dbReference type="Proteomes" id="UP000829542"/>
    </source>
</evidence>
<evidence type="ECO:0000313" key="2">
    <source>
        <dbReference type="EMBL" id="UNM96720.1"/>
    </source>
</evidence>
<evidence type="ECO:0000256" key="1">
    <source>
        <dbReference type="SAM" id="MobiDB-lite"/>
    </source>
</evidence>
<feature type="compositionally biased region" description="Acidic residues" evidence="1">
    <location>
        <begin position="264"/>
        <end position="273"/>
    </location>
</feature>
<accession>A0ABY3X7J3</accession>
<gene>
    <name evidence="2" type="ORF">MMG00_02375</name>
</gene>
<organism evidence="2 3">
    <name type="scientific">Ignatzschineria rhizosphaerae</name>
    <dbReference type="NCBI Taxonomy" id="2923279"/>
    <lineage>
        <taxon>Bacteria</taxon>
        <taxon>Pseudomonadati</taxon>
        <taxon>Pseudomonadota</taxon>
        <taxon>Gammaproteobacteria</taxon>
        <taxon>Cardiobacteriales</taxon>
        <taxon>Ignatzschineriaceae</taxon>
        <taxon>Ignatzschineria</taxon>
    </lineage>
</organism>
<dbReference type="EMBL" id="CP093379">
    <property type="protein sequence ID" value="UNM96720.1"/>
    <property type="molecule type" value="Genomic_DNA"/>
</dbReference>
<dbReference type="RefSeq" id="WP_242150835.1">
    <property type="nucleotide sequence ID" value="NZ_CP093379.1"/>
</dbReference>
<protein>
    <submittedName>
        <fullName evidence="2">GPO family capsid scaffolding protein</fullName>
    </submittedName>
</protein>
<name>A0ABY3X7J3_9GAMM</name>
<keyword evidence="3" id="KW-1185">Reference proteome</keyword>
<feature type="region of interest" description="Disordered" evidence="1">
    <location>
        <begin position="253"/>
        <end position="273"/>
    </location>
</feature>
<proteinExistence type="predicted"/>
<dbReference type="Proteomes" id="UP000829542">
    <property type="component" value="Chromosome"/>
</dbReference>
<dbReference type="InterPro" id="IPR009228">
    <property type="entry name" value="Capsid_scaffold_GpO"/>
</dbReference>
<reference evidence="2 3" key="1">
    <citation type="submission" date="2022-03" db="EMBL/GenBank/DDBJ databases">
        <title>Ignatzschineria rhizosphaerae HR5S32.</title>
        <authorList>
            <person name="Sun J.Q."/>
            <person name="Feng J.Y."/>
        </authorList>
    </citation>
    <scope>NUCLEOTIDE SEQUENCE [LARGE SCALE GENOMIC DNA]</scope>
    <source>
        <strain evidence="2 3">HR5S32</strain>
    </source>
</reference>
<sequence>MSEAIRHGLKKTKFFRVAVSGKTVDGREITADQIDQMASTYNPETYGARVNIEHIRGYMVDSEFKMYGDVIALKAEDVVINGEKRRGLYAQFAVSENLIEINQKSQKIYSSIEMIPNFAGTEKAYCIGLAVTDSPASLGTEALQFSKNFNVSTFTTDALESELSFESAEASNENSEMQKNFFTDLVKNLFKKKESFARADLEQAFTQIAEAFETHDADRVTQFKALEEKFDALQKSHDELSTKVESYSQTPAVNKFNTPKISGDESDVEEATF</sequence>